<reference evidence="2" key="1">
    <citation type="journal article" date="2019" name="Int. J. Syst. Evol. Microbiol.">
        <title>The Global Catalogue of Microorganisms (GCM) 10K type strain sequencing project: providing services to taxonomists for standard genome sequencing and annotation.</title>
        <authorList>
            <consortium name="The Broad Institute Genomics Platform"/>
            <consortium name="The Broad Institute Genome Sequencing Center for Infectious Disease"/>
            <person name="Wu L."/>
            <person name="Ma J."/>
        </authorList>
    </citation>
    <scope>NUCLEOTIDE SEQUENCE [LARGE SCALE GENOMIC DNA]</scope>
    <source>
        <strain evidence="2">CCUG 56331</strain>
    </source>
</reference>
<dbReference type="InterPro" id="IPR036955">
    <property type="entry name" value="AP2/ERF_dom_sf"/>
</dbReference>
<proteinExistence type="predicted"/>
<keyword evidence="2" id="KW-1185">Reference proteome</keyword>
<evidence type="ECO:0000313" key="2">
    <source>
        <dbReference type="Proteomes" id="UP001595978"/>
    </source>
</evidence>
<comment type="caution">
    <text evidence="1">The sequence shown here is derived from an EMBL/GenBank/DDBJ whole genome shotgun (WGS) entry which is preliminary data.</text>
</comment>
<name>A0ABW0RFE2_9BACL</name>
<evidence type="ECO:0000313" key="1">
    <source>
        <dbReference type="EMBL" id="MFC5541582.1"/>
    </source>
</evidence>
<accession>A0ABW0RFE2</accession>
<dbReference type="Gene3D" id="3.30.730.10">
    <property type="entry name" value="AP2/ERF domain"/>
    <property type="match status" value="1"/>
</dbReference>
<protein>
    <recommendedName>
        <fullName evidence="3">AP2 domain-containing protein</fullName>
    </recommendedName>
</protein>
<dbReference type="RefSeq" id="WP_390309288.1">
    <property type="nucleotide sequence ID" value="NZ_JBHSNQ010000058.1"/>
</dbReference>
<dbReference type="InterPro" id="IPR016177">
    <property type="entry name" value="DNA-bd_dom_sf"/>
</dbReference>
<evidence type="ECO:0008006" key="3">
    <source>
        <dbReference type="Google" id="ProtNLM"/>
    </source>
</evidence>
<dbReference type="SUPFAM" id="SSF54171">
    <property type="entry name" value="DNA-binding domain"/>
    <property type="match status" value="1"/>
</dbReference>
<dbReference type="EMBL" id="JBHSNQ010000058">
    <property type="protein sequence ID" value="MFC5541582.1"/>
    <property type="molecule type" value="Genomic_DNA"/>
</dbReference>
<gene>
    <name evidence="1" type="ORF">ACFPOH_07370</name>
</gene>
<sequence>MGRKILDLTGQKYGRLTVIEEVARKGYTRKWLCRCECGNETIVTQPNLRNGHTTSCGCVQREKTSKSNTADLTGKKFGKLKVVKRLGTAKNRKAVWLCKCECGNTTEVQSDKLLSGETTSCGCARVEAGKAVQQTLHEELTIDGVVVPYLTRKARSDNRSGVKGVSIITLKSGEKRYKAHITIKGKTIHLGTFETLEEAEQARKKAEEVYHKPYINKLKEEKRHDE</sequence>
<dbReference type="Proteomes" id="UP001595978">
    <property type="component" value="Unassembled WGS sequence"/>
</dbReference>
<organism evidence="1 2">
    <name type="scientific">Ureibacillus suwonensis</name>
    <dbReference type="NCBI Taxonomy" id="313007"/>
    <lineage>
        <taxon>Bacteria</taxon>
        <taxon>Bacillati</taxon>
        <taxon>Bacillota</taxon>
        <taxon>Bacilli</taxon>
        <taxon>Bacillales</taxon>
        <taxon>Caryophanaceae</taxon>
        <taxon>Ureibacillus</taxon>
    </lineage>
</organism>